<dbReference type="GO" id="GO:0008932">
    <property type="term" value="F:lytic endotransglycosylase activity"/>
    <property type="evidence" value="ECO:0007669"/>
    <property type="project" value="UniProtKB-UniRule"/>
</dbReference>
<dbReference type="InterPro" id="IPR003770">
    <property type="entry name" value="MLTG-like"/>
</dbReference>
<keyword evidence="1 7" id="KW-1003">Cell membrane</keyword>
<sequence length="339" mass="37228">MKRILLFVAALSVLSALSAGAGFIAYSFSSVDPASEQSVLFQVSRGQSVASVCQSLEESGLVRSALISRLHVRLYGLTVKAGTYRLSPSQNTQSIIKTLSDGKQETKRVTIPEGLTLGKVASYLESQGFFSRDDFIQTAKDRNLLDEFGIAASSAEGYLFPDTYFFPLGADSEIVVRTMLRTFFSRISALEDNPESAKDLHERIIMASIVEREYRLADEAPLIASVFANRLKIGMGLQSCATIEYIITEIEGKAHPSRLLVSDLEIPNDFNTYLWAGLPPGPICSPGLVAIKAAFSYPSTPYLYFRLTDPDTGRHSFTRSLEEHVQAGRQLYLKKAAGK</sequence>
<keyword evidence="3 7" id="KW-1133">Transmembrane helix</keyword>
<evidence type="ECO:0000256" key="8">
    <source>
        <dbReference type="SAM" id="SignalP"/>
    </source>
</evidence>
<evidence type="ECO:0000256" key="2">
    <source>
        <dbReference type="ARBA" id="ARBA00022692"/>
    </source>
</evidence>
<keyword evidence="5 7" id="KW-0456">Lyase</keyword>
<keyword evidence="10" id="KW-1185">Reference proteome</keyword>
<evidence type="ECO:0000256" key="3">
    <source>
        <dbReference type="ARBA" id="ARBA00022989"/>
    </source>
</evidence>
<comment type="catalytic activity">
    <reaction evidence="7">
        <text>a peptidoglycan chain = a peptidoglycan chain with N-acetyl-1,6-anhydromuramyl-[peptide] at the reducing end + a peptidoglycan chain with N-acetylglucosamine at the non-reducing end.</text>
        <dbReference type="EC" id="4.2.2.29"/>
    </reaction>
</comment>
<feature type="signal peptide" evidence="8">
    <location>
        <begin position="1"/>
        <end position="21"/>
    </location>
</feature>
<comment type="function">
    <text evidence="7">Functions as a peptidoglycan terminase that cleaves nascent peptidoglycan strands endolytically to terminate their elongation.</text>
</comment>
<dbReference type="PANTHER" id="PTHR30518">
    <property type="entry name" value="ENDOLYTIC MUREIN TRANSGLYCOSYLASE"/>
    <property type="match status" value="1"/>
</dbReference>
<evidence type="ECO:0000256" key="1">
    <source>
        <dbReference type="ARBA" id="ARBA00022475"/>
    </source>
</evidence>
<feature type="chain" id="PRO_5042154784" description="Endolytic murein transglycosylase" evidence="8">
    <location>
        <begin position="22"/>
        <end position="339"/>
    </location>
</feature>
<dbReference type="NCBIfam" id="TIGR00247">
    <property type="entry name" value="endolytic transglycosylase MltG"/>
    <property type="match status" value="1"/>
</dbReference>
<evidence type="ECO:0000313" key="10">
    <source>
        <dbReference type="Proteomes" id="UP001198163"/>
    </source>
</evidence>
<organism evidence="9 10">
    <name type="scientific">Teretinema zuelzerae</name>
    <dbReference type="NCBI Taxonomy" id="156"/>
    <lineage>
        <taxon>Bacteria</taxon>
        <taxon>Pseudomonadati</taxon>
        <taxon>Spirochaetota</taxon>
        <taxon>Spirochaetia</taxon>
        <taxon>Spirochaetales</taxon>
        <taxon>Treponemataceae</taxon>
        <taxon>Teretinema</taxon>
    </lineage>
</organism>
<dbReference type="GO" id="GO:0005886">
    <property type="term" value="C:plasma membrane"/>
    <property type="evidence" value="ECO:0007669"/>
    <property type="project" value="UniProtKB-UniRule"/>
</dbReference>
<keyword evidence="8" id="KW-0732">Signal</keyword>
<evidence type="ECO:0000256" key="7">
    <source>
        <dbReference type="HAMAP-Rule" id="MF_02065"/>
    </source>
</evidence>
<feature type="site" description="Important for catalytic activity" evidence="7">
    <location>
        <position position="213"/>
    </location>
</feature>
<dbReference type="Proteomes" id="UP001198163">
    <property type="component" value="Unassembled WGS sequence"/>
</dbReference>
<dbReference type="PANTHER" id="PTHR30518:SF2">
    <property type="entry name" value="ENDOLYTIC MUREIN TRANSGLYCOSYLASE"/>
    <property type="match status" value="1"/>
</dbReference>
<comment type="similarity">
    <text evidence="7">Belongs to the transglycosylase MltG family.</text>
</comment>
<comment type="caution">
    <text evidence="9">The sequence shown here is derived from an EMBL/GenBank/DDBJ whole genome shotgun (WGS) entry which is preliminary data.</text>
</comment>
<evidence type="ECO:0000313" key="9">
    <source>
        <dbReference type="EMBL" id="MCD1654587.1"/>
    </source>
</evidence>
<dbReference type="EC" id="4.2.2.29" evidence="7"/>
<dbReference type="EMBL" id="JAINWA010000003">
    <property type="protein sequence ID" value="MCD1654587.1"/>
    <property type="molecule type" value="Genomic_DNA"/>
</dbReference>
<dbReference type="GO" id="GO:0071555">
    <property type="term" value="P:cell wall organization"/>
    <property type="evidence" value="ECO:0007669"/>
    <property type="project" value="UniProtKB-KW"/>
</dbReference>
<evidence type="ECO:0000256" key="5">
    <source>
        <dbReference type="ARBA" id="ARBA00023239"/>
    </source>
</evidence>
<dbReference type="CDD" id="cd08010">
    <property type="entry name" value="MltG_like"/>
    <property type="match status" value="1"/>
</dbReference>
<keyword evidence="6 7" id="KW-0961">Cell wall biogenesis/degradation</keyword>
<keyword evidence="2 7" id="KW-0812">Transmembrane</keyword>
<protein>
    <recommendedName>
        <fullName evidence="7">Endolytic murein transglycosylase</fullName>
        <ecNumber evidence="7">4.2.2.29</ecNumber>
    </recommendedName>
    <alternativeName>
        <fullName evidence="7">Peptidoglycan lytic transglycosylase</fullName>
    </alternativeName>
    <alternativeName>
        <fullName evidence="7">Peptidoglycan polymerization terminase</fullName>
    </alternativeName>
</protein>
<accession>A0AAE3EH87</accession>
<keyword evidence="4 7" id="KW-0472">Membrane</keyword>
<dbReference type="HAMAP" id="MF_02065">
    <property type="entry name" value="MltG"/>
    <property type="match status" value="1"/>
</dbReference>
<evidence type="ECO:0000256" key="6">
    <source>
        <dbReference type="ARBA" id="ARBA00023316"/>
    </source>
</evidence>
<name>A0AAE3EH87_9SPIR</name>
<dbReference type="AlphaFoldDB" id="A0AAE3EH87"/>
<dbReference type="Pfam" id="PF02618">
    <property type="entry name" value="YceG"/>
    <property type="match status" value="1"/>
</dbReference>
<proteinExistence type="inferred from homology"/>
<dbReference type="Gene3D" id="3.30.1490.480">
    <property type="entry name" value="Endolytic murein transglycosylase"/>
    <property type="match status" value="1"/>
</dbReference>
<reference evidence="9" key="1">
    <citation type="submission" date="2021-08" db="EMBL/GenBank/DDBJ databases">
        <title>Comparative analyses of Brucepasteria parasyntrophica and Teretinema zuelzerae.</title>
        <authorList>
            <person name="Song Y."/>
            <person name="Brune A."/>
        </authorList>
    </citation>
    <scope>NUCLEOTIDE SEQUENCE</scope>
    <source>
        <strain evidence="9">DSM 1903</strain>
    </source>
</reference>
<dbReference type="RefSeq" id="WP_230754987.1">
    <property type="nucleotide sequence ID" value="NZ_JAINWA010000003.1"/>
</dbReference>
<dbReference type="GO" id="GO:0009252">
    <property type="term" value="P:peptidoglycan biosynthetic process"/>
    <property type="evidence" value="ECO:0007669"/>
    <property type="project" value="UniProtKB-UniRule"/>
</dbReference>
<evidence type="ECO:0000256" key="4">
    <source>
        <dbReference type="ARBA" id="ARBA00023136"/>
    </source>
</evidence>
<gene>
    <name evidence="7 9" type="primary">mltG</name>
    <name evidence="9" type="ORF">K7J14_07700</name>
</gene>